<evidence type="ECO:0000256" key="2">
    <source>
        <dbReference type="ARBA" id="ARBA00023015"/>
    </source>
</evidence>
<evidence type="ECO:0000259" key="5">
    <source>
        <dbReference type="Pfam" id="PF04542"/>
    </source>
</evidence>
<evidence type="ECO:0000313" key="7">
    <source>
        <dbReference type="EMBL" id="OWZ84540.1"/>
    </source>
</evidence>
<dbReference type="InterPro" id="IPR039425">
    <property type="entry name" value="RNA_pol_sigma-70-like"/>
</dbReference>
<dbReference type="PANTHER" id="PTHR43133:SF57">
    <property type="entry name" value="RNA POLYMERASE SIGMA-70 FACTOR"/>
    <property type="match status" value="1"/>
</dbReference>
<dbReference type="SUPFAM" id="SSF88946">
    <property type="entry name" value="Sigma2 domain of RNA polymerase sigma factors"/>
    <property type="match status" value="1"/>
</dbReference>
<gene>
    <name evidence="7" type="ORF">CDO51_03305</name>
</gene>
<dbReference type="AlphaFoldDB" id="A0A226C2C9"/>
<dbReference type="InterPro" id="IPR014284">
    <property type="entry name" value="RNA_pol_sigma-70_dom"/>
</dbReference>
<dbReference type="SUPFAM" id="SSF88659">
    <property type="entry name" value="Sigma3 and sigma4 domains of RNA polymerase sigma factors"/>
    <property type="match status" value="1"/>
</dbReference>
<dbReference type="Pfam" id="PF04542">
    <property type="entry name" value="Sigma70_r2"/>
    <property type="match status" value="1"/>
</dbReference>
<dbReference type="CDD" id="cd06171">
    <property type="entry name" value="Sigma70_r4"/>
    <property type="match status" value="1"/>
</dbReference>
<keyword evidence="3" id="KW-0731">Sigma factor</keyword>
<evidence type="ECO:0000256" key="4">
    <source>
        <dbReference type="ARBA" id="ARBA00023163"/>
    </source>
</evidence>
<dbReference type="Gene3D" id="1.10.1740.10">
    <property type="match status" value="1"/>
</dbReference>
<dbReference type="Pfam" id="PF08281">
    <property type="entry name" value="Sigma70_r4_2"/>
    <property type="match status" value="1"/>
</dbReference>
<keyword evidence="4" id="KW-0804">Transcription</keyword>
<feature type="domain" description="RNA polymerase sigma-70 region 2" evidence="5">
    <location>
        <begin position="26"/>
        <end position="93"/>
    </location>
</feature>
<dbReference type="GO" id="GO:0006352">
    <property type="term" value="P:DNA-templated transcription initiation"/>
    <property type="evidence" value="ECO:0007669"/>
    <property type="project" value="InterPro"/>
</dbReference>
<protein>
    <submittedName>
        <fullName evidence="7">RNA polymerase subunit sigma-24</fullName>
    </submittedName>
</protein>
<keyword evidence="2" id="KW-0805">Transcription regulation</keyword>
<dbReference type="NCBIfam" id="TIGR02937">
    <property type="entry name" value="sigma70-ECF"/>
    <property type="match status" value="1"/>
</dbReference>
<dbReference type="InterPro" id="IPR007627">
    <property type="entry name" value="RNA_pol_sigma70_r2"/>
</dbReference>
<dbReference type="Proteomes" id="UP000214588">
    <property type="component" value="Unassembled WGS sequence"/>
</dbReference>
<sequence>MLDLSKERLAELATKAIHDEQAFEELYNYFFPKVYYYILQRVNNKAIAEDLVSNIFLKALRNLTSLKNSRDFQGWLFSIARNALIDHYRKAGRKKEEASEAVSDDKTILYETPEDQLLIKEHNNQIYQALDTLSPEQSEVVILRFMHELKLKEIAKVIDKSEGAVKGLLYRALKKLSIHFQDREVQK</sequence>
<accession>A0A226C2C9</accession>
<dbReference type="PANTHER" id="PTHR43133">
    <property type="entry name" value="RNA POLYMERASE ECF-TYPE SIGMA FACTO"/>
    <property type="match status" value="1"/>
</dbReference>
<name>A0A226C2C9_9FIRM</name>
<evidence type="ECO:0000256" key="1">
    <source>
        <dbReference type="ARBA" id="ARBA00010641"/>
    </source>
</evidence>
<keyword evidence="8" id="KW-1185">Reference proteome</keyword>
<feature type="domain" description="RNA polymerase sigma factor 70 region 4 type 2" evidence="6">
    <location>
        <begin position="124"/>
        <end position="176"/>
    </location>
</feature>
<dbReference type="InterPro" id="IPR013324">
    <property type="entry name" value="RNA_pol_sigma_r3/r4-like"/>
</dbReference>
<dbReference type="InterPro" id="IPR036388">
    <property type="entry name" value="WH-like_DNA-bd_sf"/>
</dbReference>
<reference evidence="7 8" key="1">
    <citation type="submission" date="2017-06" db="EMBL/GenBank/DDBJ databases">
        <title>Draft Genome Sequence of Natranaerobius trueperi halophilic, alkalithermophilic bacteria from soda lakes.</title>
        <authorList>
            <person name="Zhao B."/>
        </authorList>
    </citation>
    <scope>NUCLEOTIDE SEQUENCE [LARGE SCALE GENOMIC DNA]</scope>
    <source>
        <strain evidence="7 8">DSM 18760</strain>
    </source>
</reference>
<dbReference type="InterPro" id="IPR013249">
    <property type="entry name" value="RNA_pol_sigma70_r4_t2"/>
</dbReference>
<evidence type="ECO:0000256" key="3">
    <source>
        <dbReference type="ARBA" id="ARBA00023082"/>
    </source>
</evidence>
<comment type="caution">
    <text evidence="7">The sequence shown here is derived from an EMBL/GenBank/DDBJ whole genome shotgun (WGS) entry which is preliminary data.</text>
</comment>
<organism evidence="7 8">
    <name type="scientific">Natranaerobius trueperi</name>
    <dbReference type="NCBI Taxonomy" id="759412"/>
    <lineage>
        <taxon>Bacteria</taxon>
        <taxon>Bacillati</taxon>
        <taxon>Bacillota</taxon>
        <taxon>Clostridia</taxon>
        <taxon>Natranaerobiales</taxon>
        <taxon>Natranaerobiaceae</taxon>
        <taxon>Natranaerobius</taxon>
    </lineage>
</organism>
<evidence type="ECO:0000259" key="6">
    <source>
        <dbReference type="Pfam" id="PF08281"/>
    </source>
</evidence>
<comment type="similarity">
    <text evidence="1">Belongs to the sigma-70 factor family. ECF subfamily.</text>
</comment>
<dbReference type="Gene3D" id="1.10.10.10">
    <property type="entry name" value="Winged helix-like DNA-binding domain superfamily/Winged helix DNA-binding domain"/>
    <property type="match status" value="1"/>
</dbReference>
<dbReference type="InterPro" id="IPR013325">
    <property type="entry name" value="RNA_pol_sigma_r2"/>
</dbReference>
<dbReference type="GO" id="GO:0016987">
    <property type="term" value="F:sigma factor activity"/>
    <property type="evidence" value="ECO:0007669"/>
    <property type="project" value="UniProtKB-KW"/>
</dbReference>
<dbReference type="EMBL" id="NIQC01000004">
    <property type="protein sequence ID" value="OWZ84540.1"/>
    <property type="molecule type" value="Genomic_DNA"/>
</dbReference>
<evidence type="ECO:0000313" key="8">
    <source>
        <dbReference type="Proteomes" id="UP000214588"/>
    </source>
</evidence>
<dbReference type="GO" id="GO:0003677">
    <property type="term" value="F:DNA binding"/>
    <property type="evidence" value="ECO:0007669"/>
    <property type="project" value="InterPro"/>
</dbReference>
<proteinExistence type="inferred from homology"/>